<keyword evidence="9" id="KW-1185">Reference proteome</keyword>
<evidence type="ECO:0000256" key="6">
    <source>
        <dbReference type="HAMAP-Rule" id="MF_01848"/>
    </source>
</evidence>
<name>A0A3P3VSJ2_9GAMM</name>
<organism evidence="8 9">
    <name type="scientific">Aestuariirhabdus litorea</name>
    <dbReference type="NCBI Taxonomy" id="2528527"/>
    <lineage>
        <taxon>Bacteria</taxon>
        <taxon>Pseudomonadati</taxon>
        <taxon>Pseudomonadota</taxon>
        <taxon>Gammaproteobacteria</taxon>
        <taxon>Oceanospirillales</taxon>
        <taxon>Aestuariirhabdaceae</taxon>
        <taxon>Aestuariirhabdus</taxon>
    </lineage>
</organism>
<dbReference type="AlphaFoldDB" id="A0A3P3VSJ2"/>
<dbReference type="GO" id="GO:0052907">
    <property type="term" value="F:23S rRNA (adenine(1618)-N(6))-methyltransferase activity"/>
    <property type="evidence" value="ECO:0007669"/>
    <property type="project" value="UniProtKB-EC"/>
</dbReference>
<dbReference type="RefSeq" id="WP_125014045.1">
    <property type="nucleotide sequence ID" value="NZ_QWEZ01000001.1"/>
</dbReference>
<evidence type="ECO:0000256" key="1">
    <source>
        <dbReference type="ARBA" id="ARBA00022490"/>
    </source>
</evidence>
<feature type="compositionally biased region" description="Basic residues" evidence="7">
    <location>
        <begin position="1"/>
        <end position="10"/>
    </location>
</feature>
<dbReference type="InterPro" id="IPR010286">
    <property type="entry name" value="METTL16/RlmF"/>
</dbReference>
<sequence length="330" mass="36546">MPRPPHKPKPARSAGGAGLHPRNLHQGRYDLAVLVNHSGELAAHLTRNPRGETTIDFSDADAVRCLNQALLAHYYGIQHWQLPPGYLCPPIPGRADLVHHAADLLARSCDGTPPTGRRIRVLDIGTGANCIYPLLANRSYGWRVTGSDIDPVSIAAAQAIVEANPLVRGNIELVLQREGAIFEGLLASGQRFHLSLCNPPFYASEAQARAANQRKRDNLARHRGERGSPARRNFGGQRAELWCPGGERRFLQQMITESRAFGERLCWFSSLVSNGDNLHPLKRQLRAEGVRQLEVIPMGQGQKQSRLLAWSFLTPEQQRDWVRESLQASG</sequence>
<dbReference type="EC" id="2.1.1.181" evidence="6"/>
<dbReference type="HAMAP" id="MF_01848">
    <property type="entry name" value="23SrRNA_methyltr_F"/>
    <property type="match status" value="1"/>
</dbReference>
<protein>
    <recommendedName>
        <fullName evidence="6">Ribosomal RNA large subunit methyltransferase F</fullName>
        <ecNumber evidence="6">2.1.1.181</ecNumber>
    </recommendedName>
    <alternativeName>
        <fullName evidence="6">23S rRNA mA1618 methyltransferase</fullName>
    </alternativeName>
    <alternativeName>
        <fullName evidence="6">rRNA adenine N-6-methyltransferase</fullName>
    </alternativeName>
</protein>
<dbReference type="PIRSF" id="PIRSF029038">
    <property type="entry name" value="Mtase_YbiN_prd"/>
    <property type="match status" value="1"/>
</dbReference>
<comment type="subcellular location">
    <subcellularLocation>
        <location evidence="6">Cytoplasm</location>
    </subcellularLocation>
</comment>
<dbReference type="Proteomes" id="UP000280792">
    <property type="component" value="Unassembled WGS sequence"/>
</dbReference>
<keyword evidence="5 6" id="KW-0949">S-adenosyl-L-methionine</keyword>
<accession>A0A3P3VSJ2</accession>
<feature type="compositionally biased region" description="Basic and acidic residues" evidence="7">
    <location>
        <begin position="214"/>
        <end position="228"/>
    </location>
</feature>
<gene>
    <name evidence="6 8" type="primary">rlmF</name>
    <name evidence="8" type="ORF">D0544_01180</name>
</gene>
<keyword evidence="4 6" id="KW-0808">Transferase</keyword>
<evidence type="ECO:0000256" key="5">
    <source>
        <dbReference type="ARBA" id="ARBA00022691"/>
    </source>
</evidence>
<comment type="function">
    <text evidence="6">Specifically methylates the adenine in position 1618 of 23S rRNA.</text>
</comment>
<keyword evidence="1 6" id="KW-0963">Cytoplasm</keyword>
<evidence type="ECO:0000256" key="2">
    <source>
        <dbReference type="ARBA" id="ARBA00022552"/>
    </source>
</evidence>
<dbReference type="InterPro" id="IPR029063">
    <property type="entry name" value="SAM-dependent_MTases_sf"/>
</dbReference>
<keyword evidence="3 6" id="KW-0489">Methyltransferase</keyword>
<keyword evidence="2 6" id="KW-0698">rRNA processing</keyword>
<dbReference type="CDD" id="cd02440">
    <property type="entry name" value="AdoMet_MTases"/>
    <property type="match status" value="1"/>
</dbReference>
<comment type="catalytic activity">
    <reaction evidence="6">
        <text>adenosine(1618) in 23S rRNA + S-adenosyl-L-methionine = N(6)-methyladenosine(1618) in 23S rRNA + S-adenosyl-L-homocysteine + H(+)</text>
        <dbReference type="Rhea" id="RHEA:16497"/>
        <dbReference type="Rhea" id="RHEA-COMP:10229"/>
        <dbReference type="Rhea" id="RHEA-COMP:10231"/>
        <dbReference type="ChEBI" id="CHEBI:15378"/>
        <dbReference type="ChEBI" id="CHEBI:57856"/>
        <dbReference type="ChEBI" id="CHEBI:59789"/>
        <dbReference type="ChEBI" id="CHEBI:74411"/>
        <dbReference type="ChEBI" id="CHEBI:74449"/>
        <dbReference type="EC" id="2.1.1.181"/>
    </reaction>
</comment>
<dbReference type="GO" id="GO:0005737">
    <property type="term" value="C:cytoplasm"/>
    <property type="evidence" value="ECO:0007669"/>
    <property type="project" value="UniProtKB-SubCell"/>
</dbReference>
<feature type="region of interest" description="Disordered" evidence="7">
    <location>
        <begin position="1"/>
        <end position="22"/>
    </location>
</feature>
<evidence type="ECO:0000313" key="8">
    <source>
        <dbReference type="EMBL" id="RRJ83763.1"/>
    </source>
</evidence>
<reference evidence="8 9" key="2">
    <citation type="submission" date="2018-12" db="EMBL/GenBank/DDBJ databases">
        <title>Simiduia agarivorans gen. nov., sp. nov., a marine, agarolytic bacterium isolated from shallow coastal water from Keelung, Taiwan.</title>
        <authorList>
            <person name="Shieh W.Y."/>
        </authorList>
    </citation>
    <scope>NUCLEOTIDE SEQUENCE [LARGE SCALE GENOMIC DNA]</scope>
    <source>
        <strain evidence="8 9">GTF-13</strain>
    </source>
</reference>
<evidence type="ECO:0000313" key="9">
    <source>
        <dbReference type="Proteomes" id="UP000280792"/>
    </source>
</evidence>
<dbReference type="NCBIfam" id="NF008725">
    <property type="entry name" value="PRK11727.1"/>
    <property type="match status" value="1"/>
</dbReference>
<evidence type="ECO:0000256" key="7">
    <source>
        <dbReference type="SAM" id="MobiDB-lite"/>
    </source>
</evidence>
<comment type="similarity">
    <text evidence="6">Belongs to the methyltransferase superfamily. METTL16/RlmF family.</text>
</comment>
<dbReference type="GO" id="GO:0070475">
    <property type="term" value="P:rRNA base methylation"/>
    <property type="evidence" value="ECO:0007669"/>
    <property type="project" value="TreeGrafter"/>
</dbReference>
<evidence type="ECO:0000256" key="3">
    <source>
        <dbReference type="ARBA" id="ARBA00022603"/>
    </source>
</evidence>
<evidence type="ECO:0000256" key="4">
    <source>
        <dbReference type="ARBA" id="ARBA00022679"/>
    </source>
</evidence>
<dbReference type="PANTHER" id="PTHR13393">
    <property type="entry name" value="SAM-DEPENDENT METHYLTRANSFERASE"/>
    <property type="match status" value="1"/>
</dbReference>
<reference evidence="8 9" key="1">
    <citation type="submission" date="2018-08" db="EMBL/GenBank/DDBJ databases">
        <authorList>
            <person name="Khan S.A."/>
        </authorList>
    </citation>
    <scope>NUCLEOTIDE SEQUENCE [LARGE SCALE GENOMIC DNA]</scope>
    <source>
        <strain evidence="8 9">GTF-13</strain>
    </source>
</reference>
<comment type="caution">
    <text evidence="8">The sequence shown here is derived from an EMBL/GenBank/DDBJ whole genome shotgun (WGS) entry which is preliminary data.</text>
</comment>
<dbReference type="SUPFAM" id="SSF53335">
    <property type="entry name" value="S-adenosyl-L-methionine-dependent methyltransferases"/>
    <property type="match status" value="1"/>
</dbReference>
<proteinExistence type="inferred from homology"/>
<dbReference type="InterPro" id="IPR016909">
    <property type="entry name" value="rRNA_lsu_MeTfrase_F"/>
</dbReference>
<dbReference type="Gene3D" id="3.40.50.150">
    <property type="entry name" value="Vaccinia Virus protein VP39"/>
    <property type="match status" value="1"/>
</dbReference>
<dbReference type="PANTHER" id="PTHR13393:SF0">
    <property type="entry name" value="RNA N6-ADENOSINE-METHYLTRANSFERASE METTL16"/>
    <property type="match status" value="1"/>
</dbReference>
<feature type="region of interest" description="Disordered" evidence="7">
    <location>
        <begin position="212"/>
        <end position="233"/>
    </location>
</feature>
<dbReference type="Pfam" id="PF05971">
    <property type="entry name" value="Methyltransf_10"/>
    <property type="match status" value="1"/>
</dbReference>
<dbReference type="EMBL" id="QWEZ01000001">
    <property type="protein sequence ID" value="RRJ83763.1"/>
    <property type="molecule type" value="Genomic_DNA"/>
</dbReference>